<gene>
    <name evidence="3" type="ORF">UFOVP1146_386</name>
    <name evidence="4" type="ORF">UFOVP1638_179</name>
    <name evidence="1" type="ORF">UFOVP812_299</name>
    <name evidence="2" type="ORF">UFOVP818_266</name>
</gene>
<protein>
    <submittedName>
        <fullName evidence="4">Uncharacterized protein</fullName>
    </submittedName>
</protein>
<dbReference type="EMBL" id="LR796776">
    <property type="protein sequence ID" value="CAB4165730.1"/>
    <property type="molecule type" value="Genomic_DNA"/>
</dbReference>
<reference evidence="4" key="1">
    <citation type="submission" date="2020-05" db="EMBL/GenBank/DDBJ databases">
        <authorList>
            <person name="Chiriac C."/>
            <person name="Salcher M."/>
            <person name="Ghai R."/>
            <person name="Kavagutti S V."/>
        </authorList>
    </citation>
    <scope>NUCLEOTIDE SEQUENCE</scope>
</reference>
<proteinExistence type="predicted"/>
<organism evidence="4">
    <name type="scientific">uncultured Caudovirales phage</name>
    <dbReference type="NCBI Taxonomy" id="2100421"/>
    <lineage>
        <taxon>Viruses</taxon>
        <taxon>Duplodnaviria</taxon>
        <taxon>Heunggongvirae</taxon>
        <taxon>Uroviricota</taxon>
        <taxon>Caudoviricetes</taxon>
        <taxon>Peduoviridae</taxon>
        <taxon>Maltschvirus</taxon>
        <taxon>Maltschvirus maltsch</taxon>
    </lineage>
</organism>
<dbReference type="EMBL" id="LR797502">
    <property type="protein sequence ID" value="CAB4221154.1"/>
    <property type="molecule type" value="Genomic_DNA"/>
</dbReference>
<evidence type="ECO:0000313" key="1">
    <source>
        <dbReference type="EMBL" id="CAB4164030.1"/>
    </source>
</evidence>
<evidence type="ECO:0000313" key="3">
    <source>
        <dbReference type="EMBL" id="CAB4187040.1"/>
    </source>
</evidence>
<dbReference type="EMBL" id="LR796758">
    <property type="protein sequence ID" value="CAB4164030.1"/>
    <property type="molecule type" value="Genomic_DNA"/>
</dbReference>
<name>A0A6J5T2Y0_9CAUD</name>
<accession>A0A6J5T2Y0</accession>
<evidence type="ECO:0000313" key="4">
    <source>
        <dbReference type="EMBL" id="CAB4221154.1"/>
    </source>
</evidence>
<dbReference type="EMBL" id="LR797099">
    <property type="protein sequence ID" value="CAB4187040.1"/>
    <property type="molecule type" value="Genomic_DNA"/>
</dbReference>
<evidence type="ECO:0000313" key="2">
    <source>
        <dbReference type="EMBL" id="CAB4165730.1"/>
    </source>
</evidence>
<sequence>MTQIDIADLDVIFLTFDEPNREEFWIKIRNMIPWAKRVDGIKGSDAAHKAAAAASTTDRFILIDGDNMPDQKFFNLSLSFPTAEWQQAVYRWRARNHVNGLMYGNGGISSWTKTFANNMQTHEATDGRAETQVEFCFDPLYWPMHDCYSTTYPNQSSYHAWRAGFREGVKMCLNKGAKPTLTEFQTQVHRRNLDHLTIWHNVGRDVEHGSWSIAGARMGTYMTMLTSWDHTTVQDFDALAELWGTVQDSDPDLLAGRVSEDLVTQLGLPITMLDEYGSNFFKQHYRSNWHNIGVMTREIDIIRTQEGW</sequence>